<keyword evidence="6" id="KW-0808">Transferase</keyword>
<evidence type="ECO:0000256" key="8">
    <source>
        <dbReference type="ARBA" id="ARBA00022723"/>
    </source>
</evidence>
<dbReference type="NCBIfam" id="TIGR00322">
    <property type="entry name" value="diphth2_R"/>
    <property type="match status" value="1"/>
</dbReference>
<evidence type="ECO:0000256" key="2">
    <source>
        <dbReference type="ARBA" id="ARBA00005156"/>
    </source>
</evidence>
<protein>
    <recommendedName>
        <fullName evidence="5">2-(3-amino-3-carboxypropyl)histidine synthase subunit 1</fullName>
        <ecNumber evidence="4">2.5.1.108</ecNumber>
    </recommendedName>
    <alternativeName>
        <fullName evidence="12">Diphthamide biosynthesis protein 1</fullName>
    </alternativeName>
    <alternativeName>
        <fullName evidence="13">Diphtheria toxin resistance protein 1</fullName>
    </alternativeName>
    <alternativeName>
        <fullName evidence="11">S-adenosyl-L-methionine:L-histidine 3-amino-3-carboxypropyltransferase 1</fullName>
    </alternativeName>
</protein>
<evidence type="ECO:0000256" key="7">
    <source>
        <dbReference type="ARBA" id="ARBA00022691"/>
    </source>
</evidence>
<keyword evidence="17" id="KW-1185">Reference proteome</keyword>
<evidence type="ECO:0000256" key="13">
    <source>
        <dbReference type="ARBA" id="ARBA00032789"/>
    </source>
</evidence>
<dbReference type="GO" id="GO:0017183">
    <property type="term" value="P:protein histidyl modification to diphthamide"/>
    <property type="evidence" value="ECO:0007669"/>
    <property type="project" value="UniProtKB-UniPathway"/>
</dbReference>
<keyword evidence="10" id="KW-0411">Iron-sulfur</keyword>
<evidence type="ECO:0000256" key="12">
    <source>
        <dbReference type="ARBA" id="ARBA00032574"/>
    </source>
</evidence>
<keyword evidence="8" id="KW-0479">Metal-binding</keyword>
<dbReference type="Gene3D" id="3.40.50.11850">
    <property type="entry name" value="Diphthamide synthesis DPH1/DPH2 domain 2"/>
    <property type="match status" value="1"/>
</dbReference>
<comment type="similarity">
    <text evidence="3">Belongs to the DPH1/DPH2 family. DPH1 subfamily.</text>
</comment>
<dbReference type="Pfam" id="PF01866">
    <property type="entry name" value="Diphthamide_syn"/>
    <property type="match status" value="1"/>
</dbReference>
<evidence type="ECO:0000256" key="3">
    <source>
        <dbReference type="ARBA" id="ARBA00010173"/>
    </source>
</evidence>
<proteinExistence type="inferred from homology"/>
<evidence type="ECO:0000256" key="1">
    <source>
        <dbReference type="ARBA" id="ARBA00001966"/>
    </source>
</evidence>
<dbReference type="STRING" id="1157962.A0A250X7F3"/>
<evidence type="ECO:0000256" key="6">
    <source>
        <dbReference type="ARBA" id="ARBA00022679"/>
    </source>
</evidence>
<feature type="region of interest" description="Disordered" evidence="15">
    <location>
        <begin position="1"/>
        <end position="21"/>
    </location>
</feature>
<accession>A0A250X7F3</accession>
<dbReference type="GO" id="GO:0046872">
    <property type="term" value="F:metal ion binding"/>
    <property type="evidence" value="ECO:0007669"/>
    <property type="project" value="UniProtKB-KW"/>
</dbReference>
<dbReference type="UniPathway" id="UPA00559"/>
<dbReference type="OrthoDB" id="1649088at2759"/>
<dbReference type="Gene3D" id="3.40.50.11860">
    <property type="entry name" value="Diphthamide synthesis DPH1/DPH2 domain 3"/>
    <property type="match status" value="1"/>
</dbReference>
<dbReference type="Gene3D" id="3.40.50.11840">
    <property type="entry name" value="Diphthamide synthesis DPH1/DPH2 domain 1"/>
    <property type="match status" value="1"/>
</dbReference>
<dbReference type="GO" id="GO:0051536">
    <property type="term" value="F:iron-sulfur cluster binding"/>
    <property type="evidence" value="ECO:0007669"/>
    <property type="project" value="UniProtKB-KW"/>
</dbReference>
<dbReference type="FunFam" id="3.40.50.11850:FF:000002">
    <property type="entry name" value="2-(3-amino-3-carboxypropyl)histidine synthase subunit 1"/>
    <property type="match status" value="1"/>
</dbReference>
<evidence type="ECO:0000313" key="17">
    <source>
        <dbReference type="Proteomes" id="UP000232323"/>
    </source>
</evidence>
<feature type="compositionally biased region" description="Low complexity" evidence="15">
    <location>
        <begin position="403"/>
        <end position="413"/>
    </location>
</feature>
<dbReference type="AlphaFoldDB" id="A0A250X7F3"/>
<evidence type="ECO:0000256" key="4">
    <source>
        <dbReference type="ARBA" id="ARBA00012221"/>
    </source>
</evidence>
<evidence type="ECO:0000256" key="15">
    <source>
        <dbReference type="SAM" id="MobiDB-lite"/>
    </source>
</evidence>
<keyword evidence="9" id="KW-0408">Iron</keyword>
<evidence type="ECO:0000313" key="16">
    <source>
        <dbReference type="EMBL" id="GAX79013.1"/>
    </source>
</evidence>
<dbReference type="InterPro" id="IPR042265">
    <property type="entry name" value="DPH1/DPH2_3"/>
</dbReference>
<organism evidence="16 17">
    <name type="scientific">Chlamydomonas eustigma</name>
    <dbReference type="NCBI Taxonomy" id="1157962"/>
    <lineage>
        <taxon>Eukaryota</taxon>
        <taxon>Viridiplantae</taxon>
        <taxon>Chlorophyta</taxon>
        <taxon>core chlorophytes</taxon>
        <taxon>Chlorophyceae</taxon>
        <taxon>CS clade</taxon>
        <taxon>Chlamydomonadales</taxon>
        <taxon>Chlamydomonadaceae</taxon>
        <taxon>Chlamydomonas</taxon>
    </lineage>
</organism>
<dbReference type="EC" id="2.5.1.108" evidence="4"/>
<comment type="pathway">
    <text evidence="2">Protein modification; peptidyl-diphthamide biosynthesis.</text>
</comment>
<dbReference type="FunFam" id="3.40.50.11840:FF:000001">
    <property type="entry name" value="2-(3-amino-3-carboxypropyl)histidine synthase subunit 1"/>
    <property type="match status" value="1"/>
</dbReference>
<sequence>MNDMQTNGDYSARRFSGQATSSSSSSSLVAVAAPASIRRFTKQLVTDSILNNAALNAAIKVLPENYNFEIHKTVWRIKQAGAKLVAIQFPEGLLMYACMISDILEEFADVEQTFILGDVTYGACCVDDFSALALGAQFLVHYGHSCLVPVDVTTLPCMYVFVDISIDIEHLVGTVELNFRPGTRIALAGTIQFSSAIQLARHRLSSQFPSLSVPKCKPLSPGEVLGCTAPVIEGAGGREGGVEAIVFVADGRFHLEAIMIANPSIPAFRYDPYARVLTQEYYDQQGMRDVRKRAIETSRSAKHWGLILGTLGRQGNPHLMDMLKTKLLDKGLETTVFLMSEISPVRLAKIQGIQAFVQVACPRLSIDWGEGFALPTLTPYEALVALGDVPGWWEDDYRKENSSRSNNKAASSEDAGGGLAATTQVSEVVCLIERTSDQLSARSLSRREEHGTALGIRSRKHGTATF</sequence>
<evidence type="ECO:0000256" key="5">
    <source>
        <dbReference type="ARBA" id="ARBA00021915"/>
    </source>
</evidence>
<dbReference type="InterPro" id="IPR042264">
    <property type="entry name" value="DPH1/DPH2_2"/>
</dbReference>
<dbReference type="EMBL" id="BEGY01000038">
    <property type="protein sequence ID" value="GAX79013.1"/>
    <property type="molecule type" value="Genomic_DNA"/>
</dbReference>
<name>A0A250X7F3_9CHLO</name>
<feature type="region of interest" description="Disordered" evidence="15">
    <location>
        <begin position="441"/>
        <end position="466"/>
    </location>
</feature>
<feature type="compositionally biased region" description="Basic residues" evidence="15">
    <location>
        <begin position="457"/>
        <end position="466"/>
    </location>
</feature>
<feature type="region of interest" description="Disordered" evidence="15">
    <location>
        <begin position="398"/>
        <end position="418"/>
    </location>
</feature>
<keyword evidence="7" id="KW-0949">S-adenosyl-L-methionine</keyword>
<comment type="caution">
    <text evidence="16">The sequence shown here is derived from an EMBL/GenBank/DDBJ whole genome shotgun (WGS) entry which is preliminary data.</text>
</comment>
<evidence type="ECO:0000256" key="10">
    <source>
        <dbReference type="ARBA" id="ARBA00023014"/>
    </source>
</evidence>
<dbReference type="Proteomes" id="UP000232323">
    <property type="component" value="Unassembled WGS sequence"/>
</dbReference>
<comment type="cofactor">
    <cofactor evidence="1">
        <name>[4Fe-4S] cluster</name>
        <dbReference type="ChEBI" id="CHEBI:49883"/>
    </cofactor>
</comment>
<gene>
    <name evidence="16" type="ORF">CEUSTIGMA_g6453.t1</name>
</gene>
<dbReference type="SFLD" id="SFLDS00032">
    <property type="entry name" value="Radical_SAM_3-amino-3-carboxyp"/>
    <property type="match status" value="1"/>
</dbReference>
<dbReference type="PANTHER" id="PTHR10762:SF1">
    <property type="entry name" value="2-(3-AMINO-3-CARBOXYPROPYL)HISTIDINE SYNTHASE SUBUNIT 1"/>
    <property type="match status" value="1"/>
</dbReference>
<dbReference type="FunFam" id="3.40.50.11860:FF:000002">
    <property type="entry name" value="2-(3-amino-3-carboxypropyl)histidine synthase subunit 1"/>
    <property type="match status" value="1"/>
</dbReference>
<evidence type="ECO:0000256" key="11">
    <source>
        <dbReference type="ARBA" id="ARBA00031690"/>
    </source>
</evidence>
<reference evidence="16 17" key="1">
    <citation type="submission" date="2017-08" db="EMBL/GenBank/DDBJ databases">
        <title>Acidophilic green algal genome provides insights into adaptation to an acidic environment.</title>
        <authorList>
            <person name="Hirooka S."/>
            <person name="Hirose Y."/>
            <person name="Kanesaki Y."/>
            <person name="Higuchi S."/>
            <person name="Fujiwara T."/>
            <person name="Onuma R."/>
            <person name="Era A."/>
            <person name="Ohbayashi R."/>
            <person name="Uzuka A."/>
            <person name="Nozaki H."/>
            <person name="Yoshikawa H."/>
            <person name="Miyagishima S.Y."/>
        </authorList>
    </citation>
    <scope>NUCLEOTIDE SEQUENCE [LARGE SCALE GENOMIC DNA]</scope>
    <source>
        <strain evidence="16 17">NIES-2499</strain>
    </source>
</reference>
<dbReference type="InterPro" id="IPR016435">
    <property type="entry name" value="DPH1/DPH2"/>
</dbReference>
<dbReference type="GO" id="GO:0090560">
    <property type="term" value="F:2-(3-amino-3-carboxypropyl)histidine synthase activity"/>
    <property type="evidence" value="ECO:0007669"/>
    <property type="project" value="UniProtKB-EC"/>
</dbReference>
<comment type="catalytic activity">
    <reaction evidence="14">
        <text>L-histidyl-[translation elongation factor 2] + S-adenosyl-L-methionine = 2-[(3S)-amino-3-carboxypropyl]-L-histidyl-[translation elongation factor 2] + S-methyl-5'-thioadenosine + H(+)</text>
        <dbReference type="Rhea" id="RHEA:36783"/>
        <dbReference type="Rhea" id="RHEA-COMP:9748"/>
        <dbReference type="Rhea" id="RHEA-COMP:9749"/>
        <dbReference type="ChEBI" id="CHEBI:15378"/>
        <dbReference type="ChEBI" id="CHEBI:17509"/>
        <dbReference type="ChEBI" id="CHEBI:29979"/>
        <dbReference type="ChEBI" id="CHEBI:59789"/>
        <dbReference type="ChEBI" id="CHEBI:73995"/>
        <dbReference type="EC" id="2.5.1.108"/>
    </reaction>
</comment>
<evidence type="ECO:0000256" key="9">
    <source>
        <dbReference type="ARBA" id="ARBA00023004"/>
    </source>
</evidence>
<dbReference type="PANTHER" id="PTHR10762">
    <property type="entry name" value="DIPHTHAMIDE BIOSYNTHESIS PROTEIN"/>
    <property type="match status" value="1"/>
</dbReference>
<evidence type="ECO:0000256" key="14">
    <source>
        <dbReference type="ARBA" id="ARBA00048403"/>
    </source>
</evidence>
<dbReference type="InterPro" id="IPR042263">
    <property type="entry name" value="DPH1/DPH2_1"/>
</dbReference>